<keyword evidence="1" id="KW-0812">Transmembrane</keyword>
<dbReference type="HOGENOM" id="CLU_052492_2_0_5"/>
<feature type="transmembrane region" description="Helical" evidence="1">
    <location>
        <begin position="70"/>
        <end position="91"/>
    </location>
</feature>
<dbReference type="RefSeq" id="WP_052453010.1">
    <property type="nucleotide sequence ID" value="NZ_CP004393.1"/>
</dbReference>
<sequence>MSASFHPYAPIIASASRRPERWRLFAAILALFFVTIAVGPVFYTLIGLAAPELRLVAQGPGGSFAIGTTPGGLFTILSGFAITLLAALVLARRLHARGLRDLTGPAARLRRQFVSVLKWVGPLVFLAMVLPWDTGAEVQISENLPTRAWLFWLPFAVLGIMIQITAEEIVFRGYLQSQIIAVSRSYAFGLVASALLFGLGHISSFGQGAEFFPVIWATGFGLLAGDLTARSGTIGPACALHFINNAAAMLLVPQASNLSGFGRMVQTAEIAALYTDPKVIAFETILLVVTWLAARLALRR</sequence>
<feature type="transmembrane region" description="Helical" evidence="1">
    <location>
        <begin position="112"/>
        <end position="132"/>
    </location>
</feature>
<dbReference type="Proteomes" id="UP000031521">
    <property type="component" value="Chromosome"/>
</dbReference>
<dbReference type="InterPro" id="IPR003675">
    <property type="entry name" value="Rce1/LyrA-like_dom"/>
</dbReference>
<dbReference type="KEGG" id="cid:P73_0541"/>
<organism evidence="3 4">
    <name type="scientific">Celeribacter indicus</name>
    <dbReference type="NCBI Taxonomy" id="1208324"/>
    <lineage>
        <taxon>Bacteria</taxon>
        <taxon>Pseudomonadati</taxon>
        <taxon>Pseudomonadota</taxon>
        <taxon>Alphaproteobacteria</taxon>
        <taxon>Rhodobacterales</taxon>
        <taxon>Roseobacteraceae</taxon>
        <taxon>Celeribacter</taxon>
    </lineage>
</organism>
<reference evidence="3 4" key="1">
    <citation type="journal article" date="2014" name="Int. J. Syst. Evol. Microbiol.">
        <title>Celeribacter indicus sp. nov., a polycyclic aromatic hydrocarbon-degrading bacterium from deep-sea sediment and reclassification of Huaishuia halophila as Celeribacter halophilus comb. nov.</title>
        <authorList>
            <person name="Lai Q."/>
            <person name="Cao J."/>
            <person name="Yuan J."/>
            <person name="Li F."/>
            <person name="Shao Z."/>
        </authorList>
    </citation>
    <scope>NUCLEOTIDE SEQUENCE [LARGE SCALE GENOMIC DNA]</scope>
    <source>
        <strain evidence="3">P73</strain>
    </source>
</reference>
<dbReference type="GO" id="GO:0080120">
    <property type="term" value="P:CAAX-box protein maturation"/>
    <property type="evidence" value="ECO:0007669"/>
    <property type="project" value="UniProtKB-ARBA"/>
</dbReference>
<keyword evidence="4" id="KW-1185">Reference proteome</keyword>
<feature type="transmembrane region" description="Helical" evidence="1">
    <location>
        <begin position="152"/>
        <end position="174"/>
    </location>
</feature>
<feature type="domain" description="CAAX prenyl protease 2/Lysostaphin resistance protein A-like" evidence="2">
    <location>
        <begin position="151"/>
        <end position="246"/>
    </location>
</feature>
<evidence type="ECO:0000259" key="2">
    <source>
        <dbReference type="Pfam" id="PF02517"/>
    </source>
</evidence>
<dbReference type="AlphaFoldDB" id="A0A0B5DWZ3"/>
<accession>A0A0B5DWZ3</accession>
<evidence type="ECO:0000256" key="1">
    <source>
        <dbReference type="SAM" id="Phobius"/>
    </source>
</evidence>
<dbReference type="STRING" id="1208324.P73_0541"/>
<feature type="transmembrane region" description="Helical" evidence="1">
    <location>
        <begin position="186"/>
        <end position="206"/>
    </location>
</feature>
<proteinExistence type="predicted"/>
<dbReference type="EMBL" id="CP004393">
    <property type="protein sequence ID" value="AJE45256.1"/>
    <property type="molecule type" value="Genomic_DNA"/>
</dbReference>
<feature type="transmembrane region" description="Helical" evidence="1">
    <location>
        <begin position="24"/>
        <end position="50"/>
    </location>
</feature>
<keyword evidence="3" id="KW-0645">Protease</keyword>
<dbReference type="GO" id="GO:0006508">
    <property type="term" value="P:proteolysis"/>
    <property type="evidence" value="ECO:0007669"/>
    <property type="project" value="UniProtKB-KW"/>
</dbReference>
<keyword evidence="1" id="KW-0472">Membrane</keyword>
<keyword evidence="3" id="KW-0378">Hydrolase</keyword>
<protein>
    <submittedName>
        <fullName evidence="3">CAAX amino terminal protease-like protein</fullName>
    </submittedName>
</protein>
<dbReference type="OrthoDB" id="7171777at2"/>
<keyword evidence="1" id="KW-1133">Transmembrane helix</keyword>
<dbReference type="GO" id="GO:0004175">
    <property type="term" value="F:endopeptidase activity"/>
    <property type="evidence" value="ECO:0007669"/>
    <property type="project" value="UniProtKB-ARBA"/>
</dbReference>
<evidence type="ECO:0000313" key="4">
    <source>
        <dbReference type="Proteomes" id="UP000031521"/>
    </source>
</evidence>
<dbReference type="Pfam" id="PF02517">
    <property type="entry name" value="Rce1-like"/>
    <property type="match status" value="1"/>
</dbReference>
<gene>
    <name evidence="3" type="ORF">P73_0541</name>
</gene>
<evidence type="ECO:0000313" key="3">
    <source>
        <dbReference type="EMBL" id="AJE45256.1"/>
    </source>
</evidence>
<feature type="transmembrane region" description="Helical" evidence="1">
    <location>
        <begin position="279"/>
        <end position="298"/>
    </location>
</feature>
<name>A0A0B5DWZ3_9RHOB</name>